<evidence type="ECO:0000256" key="1">
    <source>
        <dbReference type="SAM" id="MobiDB-lite"/>
    </source>
</evidence>
<feature type="compositionally biased region" description="Low complexity" evidence="1">
    <location>
        <begin position="109"/>
        <end position="120"/>
    </location>
</feature>
<feature type="compositionally biased region" description="Low complexity" evidence="1">
    <location>
        <begin position="403"/>
        <end position="414"/>
    </location>
</feature>
<feature type="region of interest" description="Disordered" evidence="1">
    <location>
        <begin position="401"/>
        <end position="444"/>
    </location>
</feature>
<accession>A0A182QL54</accession>
<name>A0A182QL54_9DIPT</name>
<dbReference type="AlphaFoldDB" id="A0A182QL54"/>
<feature type="compositionally biased region" description="Basic and acidic residues" evidence="1">
    <location>
        <begin position="35"/>
        <end position="46"/>
    </location>
</feature>
<feature type="region of interest" description="Disordered" evidence="1">
    <location>
        <begin position="1"/>
        <end position="222"/>
    </location>
</feature>
<evidence type="ECO:0000313" key="3">
    <source>
        <dbReference type="Proteomes" id="UP000075886"/>
    </source>
</evidence>
<dbReference type="EMBL" id="AXCN02000538">
    <property type="status" value="NOT_ANNOTATED_CDS"/>
    <property type="molecule type" value="Genomic_DNA"/>
</dbReference>
<sequence>MSSDSGVQFGGCGRGGTEELSGTTDYVLSSSVKTSDSEKSPSKKTIDDDDENELNEEPLLAEEQLVVVRVAEESDDERQREPAGGRHNSKPAIGALRSPTNGARQLRPSSSNSSASDSSSCGGGASKQGEVILRAGGGNSCGGAGHSSPGGSISSSPDSGSSSDLSDRDSTSRAAVGTGPGQEQLDDQHDDPGMFGGCVGFGRSGGGGGASSGGEDGTDKGLLRRSSSVRAKASMFAQLESKLKENENPLSRPIVPRPRRAQFNTQTISPTDIERSNNAINSGLTGGQYRTASGNIGTAYQPAAVPQPTMNTIPTNNNNIVSDDSGAEFDPSTLQVSKKVKLFSSGCAPVKYGEEGVPALVVTAMVNGNGTTTPVGAVVRRKKTLLKVRTIGKLVMPKFLNDSNNNVSVQQQQQQHHHHNHQEYKENGSTNGTGSEGETDLQHIVPKVDRIRRKFMTAASTPTCFNSTANVVQSPHQAIPHHNGDDASDGSDSSVDSGKENNYDSGVEHMNGSGRGGAALPSQGSQGGSSNVLALKRNFLNTSNRSKPVQREKDPSLDVSSELDGIVTKGKVSSLANQWNRLRMTLDVSSILKAPGTTFDTPPSPSGRNRNGLLLGERECESMPAAAGETERSYMLDSTMERSVSHSNNNSSMFSRSFTRKGNGSSKFALVDDRFAKYFGCRVAASGQSSPAQDAAGKSLIVTRTCSILEANGITPTKSTAPVVGSGCKQPIRPRSQSMPQKESLLLEQRLESLISTIAASGASDTGSVWEQHCKNSSIKLVNTVEELNITTEDLSMADTEFDKLFIGVFYGV</sequence>
<protein>
    <submittedName>
        <fullName evidence="2">Uncharacterized protein</fullName>
    </submittedName>
</protein>
<evidence type="ECO:0000313" key="2">
    <source>
        <dbReference type="EnsemblMetazoa" id="AFAF012417-PA"/>
    </source>
</evidence>
<reference evidence="2" key="2">
    <citation type="submission" date="2020-05" db="UniProtKB">
        <authorList>
            <consortium name="EnsemblMetazoa"/>
        </authorList>
    </citation>
    <scope>IDENTIFICATION</scope>
    <source>
        <strain evidence="2">FAR1</strain>
    </source>
</reference>
<feature type="region of interest" description="Disordered" evidence="1">
    <location>
        <begin position="720"/>
        <end position="740"/>
    </location>
</feature>
<feature type="compositionally biased region" description="Gly residues" evidence="1">
    <location>
        <begin position="135"/>
        <end position="145"/>
    </location>
</feature>
<dbReference type="Proteomes" id="UP000075886">
    <property type="component" value="Unassembled WGS sequence"/>
</dbReference>
<feature type="region of interest" description="Disordered" evidence="1">
    <location>
        <begin position="476"/>
        <end position="530"/>
    </location>
</feature>
<dbReference type="VEuPathDB" id="VectorBase:AFAF012417"/>
<dbReference type="EnsemblMetazoa" id="AFAF012417-RA">
    <property type="protein sequence ID" value="AFAF012417-PA"/>
    <property type="gene ID" value="AFAF012417"/>
</dbReference>
<keyword evidence="3" id="KW-1185">Reference proteome</keyword>
<feature type="compositionally biased region" description="Low complexity" evidence="1">
    <location>
        <begin position="146"/>
        <end position="164"/>
    </location>
</feature>
<proteinExistence type="predicted"/>
<feature type="compositionally biased region" description="Acidic residues" evidence="1">
    <location>
        <begin position="47"/>
        <end position="60"/>
    </location>
</feature>
<feature type="compositionally biased region" description="Gly residues" evidence="1">
    <location>
        <begin position="194"/>
        <end position="215"/>
    </location>
</feature>
<organism evidence="2 3">
    <name type="scientific">Anopheles farauti</name>
    <dbReference type="NCBI Taxonomy" id="69004"/>
    <lineage>
        <taxon>Eukaryota</taxon>
        <taxon>Metazoa</taxon>
        <taxon>Ecdysozoa</taxon>
        <taxon>Arthropoda</taxon>
        <taxon>Hexapoda</taxon>
        <taxon>Insecta</taxon>
        <taxon>Pterygota</taxon>
        <taxon>Neoptera</taxon>
        <taxon>Endopterygota</taxon>
        <taxon>Diptera</taxon>
        <taxon>Nematocera</taxon>
        <taxon>Culicoidea</taxon>
        <taxon>Culicidae</taxon>
        <taxon>Anophelinae</taxon>
        <taxon>Anopheles</taxon>
    </lineage>
</organism>
<reference evidence="3" key="1">
    <citation type="submission" date="2014-01" db="EMBL/GenBank/DDBJ databases">
        <title>The Genome Sequence of Anopheles farauti FAR1 (V2).</title>
        <authorList>
            <consortium name="The Broad Institute Genomics Platform"/>
            <person name="Neafsey D.E."/>
            <person name="Besansky N."/>
            <person name="Howell P."/>
            <person name="Walton C."/>
            <person name="Young S.K."/>
            <person name="Zeng Q."/>
            <person name="Gargeya S."/>
            <person name="Fitzgerald M."/>
            <person name="Haas B."/>
            <person name="Abouelleil A."/>
            <person name="Allen A.W."/>
            <person name="Alvarado L."/>
            <person name="Arachchi H.M."/>
            <person name="Berlin A.M."/>
            <person name="Chapman S.B."/>
            <person name="Gainer-Dewar J."/>
            <person name="Goldberg J."/>
            <person name="Griggs A."/>
            <person name="Gujja S."/>
            <person name="Hansen M."/>
            <person name="Howarth C."/>
            <person name="Imamovic A."/>
            <person name="Ireland A."/>
            <person name="Larimer J."/>
            <person name="McCowan C."/>
            <person name="Murphy C."/>
            <person name="Pearson M."/>
            <person name="Poon T.W."/>
            <person name="Priest M."/>
            <person name="Roberts A."/>
            <person name="Saif S."/>
            <person name="Shea T."/>
            <person name="Sisk P."/>
            <person name="Sykes S."/>
            <person name="Wortman J."/>
            <person name="Nusbaum C."/>
            <person name="Birren B."/>
        </authorList>
    </citation>
    <scope>NUCLEOTIDE SEQUENCE [LARGE SCALE GENOMIC DNA]</scope>
    <source>
        <strain evidence="3">FAR1</strain>
    </source>
</reference>